<dbReference type="eggNOG" id="COG0394">
    <property type="taxonomic scope" value="Bacteria"/>
</dbReference>
<dbReference type="Proteomes" id="UP000001505">
    <property type="component" value="Chromosome"/>
</dbReference>
<feature type="active site" evidence="5">
    <location>
        <position position="14"/>
    </location>
</feature>
<evidence type="ECO:0000256" key="3">
    <source>
        <dbReference type="ARBA" id="ARBA00022801"/>
    </source>
</evidence>
<sequence length="154" mass="17502">MVSILFVCLGNICRSPCAEGVLKHFAKEDGLDLHVESCGLGDWHEGQLPDERMRKTAQARGIVLNSRAKGFRPEFFDVFDWILAADKSVLDELHKKTDSPTHKAKIHLMTKFSKSHLGKDVPDPYYHEIAQFEYAMDIIEDACRGISERLKKKS</sequence>
<dbReference type="InterPro" id="IPR023485">
    <property type="entry name" value="Ptyr_pPase"/>
</dbReference>
<accession>D6YW57</accession>
<evidence type="ECO:0000256" key="5">
    <source>
        <dbReference type="PIRSR" id="PIRSR617867-1"/>
    </source>
</evidence>
<dbReference type="OrthoDB" id="9784339at2"/>
<dbReference type="PANTHER" id="PTHR11717">
    <property type="entry name" value="LOW MOLECULAR WEIGHT PROTEIN TYROSINE PHOSPHATASE"/>
    <property type="match status" value="1"/>
</dbReference>
<dbReference type="InterPro" id="IPR036196">
    <property type="entry name" value="Ptyr_pPase_sf"/>
</dbReference>
<evidence type="ECO:0000313" key="7">
    <source>
        <dbReference type="EMBL" id="ADI38368.1"/>
    </source>
</evidence>
<dbReference type="Gene3D" id="3.40.50.2300">
    <property type="match status" value="1"/>
</dbReference>
<dbReference type="InterPro" id="IPR017867">
    <property type="entry name" value="Tyr_phospatase_low_mol_wt"/>
</dbReference>
<dbReference type="EC" id="3.1.3.48" evidence="2"/>
<dbReference type="Pfam" id="PF01451">
    <property type="entry name" value="LMWPc"/>
    <property type="match status" value="1"/>
</dbReference>
<proteinExistence type="inferred from homology"/>
<dbReference type="InterPro" id="IPR050438">
    <property type="entry name" value="LMW_PTPase"/>
</dbReference>
<feature type="domain" description="Phosphotyrosine protein phosphatase I" evidence="6">
    <location>
        <begin position="2"/>
        <end position="149"/>
    </location>
</feature>
<evidence type="ECO:0000259" key="6">
    <source>
        <dbReference type="SMART" id="SM00226"/>
    </source>
</evidence>
<evidence type="ECO:0000256" key="1">
    <source>
        <dbReference type="ARBA" id="ARBA00011063"/>
    </source>
</evidence>
<dbReference type="HOGENOM" id="CLU_071415_2_2_0"/>
<evidence type="ECO:0000313" key="8">
    <source>
        <dbReference type="Proteomes" id="UP000001505"/>
    </source>
</evidence>
<dbReference type="KEGG" id="wch:wcw_1009"/>
<organism evidence="7 8">
    <name type="scientific">Waddlia chondrophila (strain ATCC VR-1470 / WSU 86-1044)</name>
    <dbReference type="NCBI Taxonomy" id="716544"/>
    <lineage>
        <taxon>Bacteria</taxon>
        <taxon>Pseudomonadati</taxon>
        <taxon>Chlamydiota</taxon>
        <taxon>Chlamydiia</taxon>
        <taxon>Parachlamydiales</taxon>
        <taxon>Waddliaceae</taxon>
        <taxon>Waddlia</taxon>
    </lineage>
</organism>
<name>D6YW57_WADCW</name>
<dbReference type="STRING" id="716544.wcw_1009"/>
<feature type="active site" description="Nucleophile" evidence="5">
    <location>
        <position position="8"/>
    </location>
</feature>
<comment type="similarity">
    <text evidence="1">Belongs to the low molecular weight phosphotyrosine protein phosphatase family.</text>
</comment>
<evidence type="ECO:0000256" key="4">
    <source>
        <dbReference type="ARBA" id="ARBA00022912"/>
    </source>
</evidence>
<keyword evidence="3" id="KW-0378">Hydrolase</keyword>
<gene>
    <name evidence="7" type="ordered locus">wcw_1009</name>
</gene>
<dbReference type="CDD" id="cd16343">
    <property type="entry name" value="LMWPTP"/>
    <property type="match status" value="1"/>
</dbReference>
<protein>
    <recommendedName>
        <fullName evidence="2">protein-tyrosine-phosphatase</fullName>
        <ecNumber evidence="2">3.1.3.48</ecNumber>
    </recommendedName>
</protein>
<dbReference type="PANTHER" id="PTHR11717:SF7">
    <property type="entry name" value="LOW MOLECULAR WEIGHT PHOSPHOTYROSINE PROTEIN PHOSPHATASE"/>
    <property type="match status" value="1"/>
</dbReference>
<dbReference type="PRINTS" id="PR00719">
    <property type="entry name" value="LMWPTPASE"/>
</dbReference>
<dbReference type="GO" id="GO:0004725">
    <property type="term" value="F:protein tyrosine phosphatase activity"/>
    <property type="evidence" value="ECO:0007669"/>
    <property type="project" value="UniProtKB-EC"/>
</dbReference>
<dbReference type="SUPFAM" id="SSF52788">
    <property type="entry name" value="Phosphotyrosine protein phosphatases I"/>
    <property type="match status" value="1"/>
</dbReference>
<keyword evidence="8" id="KW-1185">Reference proteome</keyword>
<dbReference type="EMBL" id="CP001928">
    <property type="protein sequence ID" value="ADI38368.1"/>
    <property type="molecule type" value="Genomic_DNA"/>
</dbReference>
<dbReference type="AlphaFoldDB" id="D6YW57"/>
<dbReference type="RefSeq" id="WP_013182082.1">
    <property type="nucleotide sequence ID" value="NC_014225.1"/>
</dbReference>
<reference evidence="7 8" key="1">
    <citation type="journal article" date="2010" name="PLoS ONE">
        <title>The Waddlia genome: a window into chlamydial biology.</title>
        <authorList>
            <person name="Bertelli C."/>
            <person name="Collyn F."/>
            <person name="Croxatto A."/>
            <person name="Ruckert C."/>
            <person name="Polkinghorne A."/>
            <person name="Kebbi-Beghdadi C."/>
            <person name="Goesmann A."/>
            <person name="Vaughan L."/>
            <person name="Greub G."/>
        </authorList>
    </citation>
    <scope>NUCLEOTIDE SEQUENCE [LARGE SCALE GENOMIC DNA]</scope>
    <source>
        <strain evidence="8">ATCC VR-1470 / WSU 86-1044</strain>
    </source>
</reference>
<feature type="active site" description="Proton donor" evidence="5">
    <location>
        <position position="123"/>
    </location>
</feature>
<evidence type="ECO:0000256" key="2">
    <source>
        <dbReference type="ARBA" id="ARBA00013064"/>
    </source>
</evidence>
<keyword evidence="4" id="KW-0904">Protein phosphatase</keyword>
<dbReference type="SMART" id="SM00226">
    <property type="entry name" value="LMWPc"/>
    <property type="match status" value="1"/>
</dbReference>